<proteinExistence type="predicted"/>
<gene>
    <name evidence="1" type="ORF">CYPRO_1239</name>
</gene>
<evidence type="ECO:0000313" key="2">
    <source>
        <dbReference type="Proteomes" id="UP000254808"/>
    </source>
</evidence>
<keyword evidence="2" id="KW-1185">Reference proteome</keyword>
<reference evidence="1 2" key="1">
    <citation type="submission" date="2018-03" db="EMBL/GenBank/DDBJ databases">
        <title>Phenotypic and genomic properties of Cyclonatronum proteinivorum gen. nov., sp. nov., a haloalkaliphilic bacteroidete from soda lakes possessing Na+-translocating rhodopsin.</title>
        <authorList>
            <person name="Toshchakov S.V."/>
            <person name="Korzhenkov A."/>
            <person name="Samarov N.I."/>
            <person name="Kublanov I.V."/>
            <person name="Muntyan M.S."/>
            <person name="Sorokin D.Y."/>
        </authorList>
    </citation>
    <scope>NUCLEOTIDE SEQUENCE [LARGE SCALE GENOMIC DNA]</scope>
    <source>
        <strain evidence="1 2">Omega</strain>
    </source>
</reference>
<evidence type="ECO:0000313" key="1">
    <source>
        <dbReference type="EMBL" id="AXJ00502.1"/>
    </source>
</evidence>
<dbReference type="AlphaFoldDB" id="A0A345UJ50"/>
<accession>A0A345UJ50</accession>
<protein>
    <submittedName>
        <fullName evidence="1">Uncharacterized protein</fullName>
    </submittedName>
</protein>
<sequence>MEMVAHKTNPLSFRTKQTEALDEAFETIIDSLEEYVREHDISESEVRYLTKILSEVYLEKRANYFLKERIAIVNRNFAHLLKKLSSDKKADDYPVSVFYYNQKNFLK</sequence>
<dbReference type="KEGG" id="cprv:CYPRO_1239"/>
<name>A0A345UJ50_9BACT</name>
<dbReference type="RefSeq" id="WP_114983777.1">
    <property type="nucleotide sequence ID" value="NZ_CP027806.1"/>
</dbReference>
<organism evidence="1 2">
    <name type="scientific">Cyclonatronum proteinivorum</name>
    <dbReference type="NCBI Taxonomy" id="1457365"/>
    <lineage>
        <taxon>Bacteria</taxon>
        <taxon>Pseudomonadati</taxon>
        <taxon>Balneolota</taxon>
        <taxon>Balneolia</taxon>
        <taxon>Balneolales</taxon>
        <taxon>Cyclonatronaceae</taxon>
        <taxon>Cyclonatronum</taxon>
    </lineage>
</organism>
<dbReference type="Proteomes" id="UP000254808">
    <property type="component" value="Chromosome"/>
</dbReference>
<dbReference type="EMBL" id="CP027806">
    <property type="protein sequence ID" value="AXJ00502.1"/>
    <property type="molecule type" value="Genomic_DNA"/>
</dbReference>